<accession>A0A175WEP2</accession>
<keyword evidence="1" id="KW-0812">Transmembrane</keyword>
<proteinExistence type="predicted"/>
<dbReference type="STRING" id="100816.A0A175WEP2"/>
<organism evidence="2 3">
    <name type="scientific">Madurella mycetomatis</name>
    <dbReference type="NCBI Taxonomy" id="100816"/>
    <lineage>
        <taxon>Eukaryota</taxon>
        <taxon>Fungi</taxon>
        <taxon>Dikarya</taxon>
        <taxon>Ascomycota</taxon>
        <taxon>Pezizomycotina</taxon>
        <taxon>Sordariomycetes</taxon>
        <taxon>Sordariomycetidae</taxon>
        <taxon>Sordariales</taxon>
        <taxon>Sordariales incertae sedis</taxon>
        <taxon>Madurella</taxon>
    </lineage>
</organism>
<evidence type="ECO:0000313" key="2">
    <source>
        <dbReference type="EMBL" id="KXX82012.1"/>
    </source>
</evidence>
<feature type="transmembrane region" description="Helical" evidence="1">
    <location>
        <begin position="373"/>
        <end position="396"/>
    </location>
</feature>
<dbReference type="Gene3D" id="1.20.58.340">
    <property type="entry name" value="Magnesium transport protein CorA, transmembrane region"/>
    <property type="match status" value="1"/>
</dbReference>
<keyword evidence="1" id="KW-0472">Membrane</keyword>
<feature type="transmembrane region" description="Helical" evidence="1">
    <location>
        <begin position="416"/>
        <end position="439"/>
    </location>
</feature>
<reference evidence="2 3" key="1">
    <citation type="journal article" date="2016" name="Genome Announc.">
        <title>Genome Sequence of Madurella mycetomatis mm55, Isolated from a Human Mycetoma Case in Sudan.</title>
        <authorList>
            <person name="Smit S."/>
            <person name="Derks M.F."/>
            <person name="Bervoets S."/>
            <person name="Fahal A."/>
            <person name="van Leeuwen W."/>
            <person name="van Belkum A."/>
            <person name="van de Sande W.W."/>
        </authorList>
    </citation>
    <scope>NUCLEOTIDE SEQUENCE [LARGE SCALE GENOMIC DNA]</scope>
    <source>
        <strain evidence="3">mm55</strain>
    </source>
</reference>
<comment type="caution">
    <text evidence="2">The sequence shown here is derived from an EMBL/GenBank/DDBJ whole genome shotgun (WGS) entry which is preliminary data.</text>
</comment>
<keyword evidence="1" id="KW-1133">Transmembrane helix</keyword>
<gene>
    <name evidence="2" type="ORF">MMYC01_201517</name>
</gene>
<evidence type="ECO:0000256" key="1">
    <source>
        <dbReference type="SAM" id="Phobius"/>
    </source>
</evidence>
<dbReference type="AlphaFoldDB" id="A0A175WEP2"/>
<name>A0A175WEP2_9PEZI</name>
<dbReference type="EMBL" id="LCTW02000023">
    <property type="protein sequence ID" value="KXX82012.1"/>
    <property type="molecule type" value="Genomic_DNA"/>
</dbReference>
<dbReference type="Proteomes" id="UP000078237">
    <property type="component" value="Unassembled WGS sequence"/>
</dbReference>
<evidence type="ECO:0000313" key="3">
    <source>
        <dbReference type="Proteomes" id="UP000078237"/>
    </source>
</evidence>
<dbReference type="OrthoDB" id="3642468at2759"/>
<keyword evidence="3" id="KW-1185">Reference proteome</keyword>
<protein>
    <submittedName>
        <fullName evidence="2">Uncharacterized protein</fullName>
    </submittedName>
</protein>
<dbReference type="VEuPathDB" id="FungiDB:MMYC01_201517"/>
<sequence length="453" mass="50451">MRDLIQYFGDHSLWEKYDAPKAPIAEMTEVWVADHDYLASSLVETRNISSADIENWLEEPAQRHFPSGAYTRSVRLVWVGQDSQTGRSGPSTKVLERLMDAWGLRDAFGYARSCFTGVSALGLLGETQVFTVTYHPKLAMAWSYAEPGLGASPQMYVVVFAEGEERVILRRILESKWTRASASHAMFPALLCSLMLAQELDSTLEDIKTAVREVEERTGHHRFSTRRQTQPAAGELGQLSAGMSGCAAKLANGTRKMKVIEALNEFIQQHSWQSTAPQSQIQDPIYLDDMGTKSLGKSVPPDGGFSKPHIDLLRHRVQMQAAEMAYMQQRVQIQIAALFHLIAQQDNAIAFDTARATRSIAASSLQDSSSMKMLALVAMFFLPGSFVATLFSAPLFAWDEALGSGNISVGTRPQFALFWAVTVPLTALVFVLYAAWMYAQKKKERRRRQTIEV</sequence>